<evidence type="ECO:0000313" key="1">
    <source>
        <dbReference type="EMBL" id="KAF3693550.1"/>
    </source>
</evidence>
<reference evidence="2" key="2">
    <citation type="submission" date="2019-02" db="EMBL/GenBank/DDBJ databases">
        <title>Opniocepnalus argus Var Kimnra genome.</title>
        <authorList>
            <person name="Zhou C."/>
            <person name="Xiao S."/>
        </authorList>
    </citation>
    <scope>NUCLEOTIDE SEQUENCE [LARGE SCALE GENOMIC DNA]</scope>
</reference>
<reference evidence="1 2" key="1">
    <citation type="submission" date="2019-02" db="EMBL/GenBank/DDBJ databases">
        <title>Opniocepnalus argus genome.</title>
        <authorList>
            <person name="Zhou C."/>
            <person name="Xiao S."/>
        </authorList>
    </citation>
    <scope>NUCLEOTIDE SEQUENCE [LARGE SCALE GENOMIC DNA]</scope>
    <source>
        <strain evidence="1">OARG1902GOOAL</strain>
        <tissue evidence="1">Muscle</tissue>
    </source>
</reference>
<name>A0A6G1PTC1_CHAAH</name>
<protein>
    <submittedName>
        <fullName evidence="1">Uncharacterized protein</fullName>
    </submittedName>
</protein>
<gene>
    <name evidence="1" type="ORF">EXN66_Car009226</name>
</gene>
<proteinExistence type="predicted"/>
<sequence length="52" mass="5474">MCHLSKIFLFHTEAVASQASGPMPGGSIRAIKENCSKHVGGCTEIKTNATTL</sequence>
<organism evidence="1 2">
    <name type="scientific">Channa argus</name>
    <name type="common">Northern snakehead</name>
    <name type="synonym">Ophicephalus argus</name>
    <dbReference type="NCBI Taxonomy" id="215402"/>
    <lineage>
        <taxon>Eukaryota</taxon>
        <taxon>Metazoa</taxon>
        <taxon>Chordata</taxon>
        <taxon>Craniata</taxon>
        <taxon>Vertebrata</taxon>
        <taxon>Euteleostomi</taxon>
        <taxon>Actinopterygii</taxon>
        <taxon>Neopterygii</taxon>
        <taxon>Teleostei</taxon>
        <taxon>Neoteleostei</taxon>
        <taxon>Acanthomorphata</taxon>
        <taxon>Anabantaria</taxon>
        <taxon>Anabantiformes</taxon>
        <taxon>Channoidei</taxon>
        <taxon>Channidae</taxon>
        <taxon>Channa</taxon>
    </lineage>
</organism>
<accession>A0A6G1PTC1</accession>
<dbReference type="EMBL" id="CM015720">
    <property type="protein sequence ID" value="KAF3693550.1"/>
    <property type="molecule type" value="Genomic_DNA"/>
</dbReference>
<dbReference type="AlphaFoldDB" id="A0A6G1PTC1"/>
<keyword evidence="2" id="KW-1185">Reference proteome</keyword>
<dbReference type="Proteomes" id="UP000503349">
    <property type="component" value="Chromosome 9"/>
</dbReference>
<evidence type="ECO:0000313" key="2">
    <source>
        <dbReference type="Proteomes" id="UP000503349"/>
    </source>
</evidence>